<keyword evidence="2" id="KW-1185">Reference proteome</keyword>
<evidence type="ECO:0000313" key="2">
    <source>
        <dbReference type="Proteomes" id="UP001159363"/>
    </source>
</evidence>
<accession>A0ABQ9GMK4</accession>
<evidence type="ECO:0000313" key="1">
    <source>
        <dbReference type="EMBL" id="KAJ8873238.1"/>
    </source>
</evidence>
<comment type="caution">
    <text evidence="1">The sequence shown here is derived from an EMBL/GenBank/DDBJ whole genome shotgun (WGS) entry which is preliminary data.</text>
</comment>
<gene>
    <name evidence="1" type="ORF">PR048_026872</name>
</gene>
<sequence length="122" mass="14215">MLVVLVYWIQDLKKLPLAPILTQAIYKNKCQMKWLLNSDVIARVCLPLPQNRMVKSLALRVHECLSGTILLEKKYTTLLWPILHHKREPPYILVTYRNITSSAVRTTPEIFHNSSHIRASRN</sequence>
<feature type="non-terminal residue" evidence="1">
    <location>
        <position position="122"/>
    </location>
</feature>
<dbReference type="Proteomes" id="UP001159363">
    <property type="component" value="Chromosome 10"/>
</dbReference>
<protein>
    <submittedName>
        <fullName evidence="1">Uncharacterized protein</fullName>
    </submittedName>
</protein>
<dbReference type="EMBL" id="JARBHB010000011">
    <property type="protein sequence ID" value="KAJ8873238.1"/>
    <property type="molecule type" value="Genomic_DNA"/>
</dbReference>
<reference evidence="1 2" key="1">
    <citation type="submission" date="2023-02" db="EMBL/GenBank/DDBJ databases">
        <title>LHISI_Scaffold_Assembly.</title>
        <authorList>
            <person name="Stuart O.P."/>
            <person name="Cleave R."/>
            <person name="Magrath M.J.L."/>
            <person name="Mikheyev A.S."/>
        </authorList>
    </citation>
    <scope>NUCLEOTIDE SEQUENCE [LARGE SCALE GENOMIC DNA]</scope>
    <source>
        <strain evidence="1">Daus_M_001</strain>
        <tissue evidence="1">Leg muscle</tissue>
    </source>
</reference>
<name>A0ABQ9GMK4_9NEOP</name>
<organism evidence="1 2">
    <name type="scientific">Dryococelus australis</name>
    <dbReference type="NCBI Taxonomy" id="614101"/>
    <lineage>
        <taxon>Eukaryota</taxon>
        <taxon>Metazoa</taxon>
        <taxon>Ecdysozoa</taxon>
        <taxon>Arthropoda</taxon>
        <taxon>Hexapoda</taxon>
        <taxon>Insecta</taxon>
        <taxon>Pterygota</taxon>
        <taxon>Neoptera</taxon>
        <taxon>Polyneoptera</taxon>
        <taxon>Phasmatodea</taxon>
        <taxon>Verophasmatodea</taxon>
        <taxon>Anareolatae</taxon>
        <taxon>Phasmatidae</taxon>
        <taxon>Eurycanthinae</taxon>
        <taxon>Dryococelus</taxon>
    </lineage>
</organism>
<proteinExistence type="predicted"/>